<dbReference type="InterPro" id="IPR018114">
    <property type="entry name" value="TRYPSIN_HIS"/>
</dbReference>
<evidence type="ECO:0000313" key="8">
    <source>
        <dbReference type="Proteomes" id="UP001208570"/>
    </source>
</evidence>
<keyword evidence="3 5" id="KW-0720">Serine protease</keyword>
<sequence>CLVSVYAIRTNRQQLTMDLWMEVLISALFLYYNHKIDLNQLGDLIKASTEENYQKQQSILRKQLGPILDPNSDALWPFDDYTNCGPVNTRDQAKNYKINKATSKEIDARIVGGVESEEGKFPWVVSLGRKSEGLNCGGTLLTDRWVLTAAHCFQDSERLCEYNVRVGSFNWLTDDGGHHMDIEPELVVKHKDFDEKTMVNDIALLKLSKSVPISPDSYINNICFPEMPIAIGTECVAAGWGVEHEGDKAVPSTLREVTLSVIERNDCSFNITSKQFCAGSQQCCRDTCQGDSGGPLMTKQGDRWYLVGVTSFGYGCGRPDWPGIYTDVYCQRDFISSVINRY</sequence>
<accession>A0AAD9KCE6</accession>
<dbReference type="AlphaFoldDB" id="A0AAD9KCE6"/>
<gene>
    <name evidence="7" type="ORF">LSH36_14g01044</name>
</gene>
<evidence type="ECO:0000256" key="3">
    <source>
        <dbReference type="ARBA" id="ARBA00022825"/>
    </source>
</evidence>
<dbReference type="PANTHER" id="PTHR24264:SF83">
    <property type="entry name" value="COMPLEMENT FACTOR I"/>
    <property type="match status" value="1"/>
</dbReference>
<dbReference type="PROSITE" id="PS00135">
    <property type="entry name" value="TRYPSIN_SER"/>
    <property type="match status" value="1"/>
</dbReference>
<evidence type="ECO:0000256" key="5">
    <source>
        <dbReference type="RuleBase" id="RU363034"/>
    </source>
</evidence>
<comment type="caution">
    <text evidence="7">The sequence shown here is derived from an EMBL/GenBank/DDBJ whole genome shotgun (WGS) entry which is preliminary data.</text>
</comment>
<dbReference type="InterPro" id="IPR050127">
    <property type="entry name" value="Serine_Proteases_S1"/>
</dbReference>
<proteinExistence type="predicted"/>
<dbReference type="PANTHER" id="PTHR24264">
    <property type="entry name" value="TRYPSIN-RELATED"/>
    <property type="match status" value="1"/>
</dbReference>
<evidence type="ECO:0000259" key="6">
    <source>
        <dbReference type="PROSITE" id="PS50240"/>
    </source>
</evidence>
<dbReference type="SUPFAM" id="SSF50494">
    <property type="entry name" value="Trypsin-like serine proteases"/>
    <property type="match status" value="1"/>
</dbReference>
<dbReference type="FunFam" id="2.40.10.10:FF:000003">
    <property type="entry name" value="Transmembrane serine protease 3"/>
    <property type="match status" value="1"/>
</dbReference>
<evidence type="ECO:0000256" key="4">
    <source>
        <dbReference type="ARBA" id="ARBA00023157"/>
    </source>
</evidence>
<evidence type="ECO:0000256" key="2">
    <source>
        <dbReference type="ARBA" id="ARBA00022801"/>
    </source>
</evidence>
<dbReference type="PROSITE" id="PS50240">
    <property type="entry name" value="TRYPSIN_DOM"/>
    <property type="match status" value="1"/>
</dbReference>
<dbReference type="GO" id="GO:0005615">
    <property type="term" value="C:extracellular space"/>
    <property type="evidence" value="ECO:0007669"/>
    <property type="project" value="TreeGrafter"/>
</dbReference>
<dbReference type="InterPro" id="IPR033116">
    <property type="entry name" value="TRYPSIN_SER"/>
</dbReference>
<evidence type="ECO:0000256" key="1">
    <source>
        <dbReference type="ARBA" id="ARBA00022670"/>
    </source>
</evidence>
<protein>
    <recommendedName>
        <fullName evidence="6">Peptidase S1 domain-containing protein</fullName>
    </recommendedName>
</protein>
<dbReference type="SMART" id="SM00020">
    <property type="entry name" value="Tryp_SPc"/>
    <property type="match status" value="1"/>
</dbReference>
<dbReference type="InterPro" id="IPR001254">
    <property type="entry name" value="Trypsin_dom"/>
</dbReference>
<evidence type="ECO:0000313" key="7">
    <source>
        <dbReference type="EMBL" id="KAK2168751.1"/>
    </source>
</evidence>
<keyword evidence="4" id="KW-1015">Disulfide bond</keyword>
<dbReference type="GO" id="GO:0006508">
    <property type="term" value="P:proteolysis"/>
    <property type="evidence" value="ECO:0007669"/>
    <property type="project" value="UniProtKB-KW"/>
</dbReference>
<dbReference type="GO" id="GO:0004252">
    <property type="term" value="F:serine-type endopeptidase activity"/>
    <property type="evidence" value="ECO:0007669"/>
    <property type="project" value="InterPro"/>
</dbReference>
<dbReference type="Proteomes" id="UP001208570">
    <property type="component" value="Unassembled WGS sequence"/>
</dbReference>
<reference evidence="7" key="1">
    <citation type="journal article" date="2023" name="Mol. Biol. Evol.">
        <title>Third-Generation Sequencing Reveals the Adaptive Role of the Epigenome in Three Deep-Sea Polychaetes.</title>
        <authorList>
            <person name="Perez M."/>
            <person name="Aroh O."/>
            <person name="Sun Y."/>
            <person name="Lan Y."/>
            <person name="Juniper S.K."/>
            <person name="Young C.R."/>
            <person name="Angers B."/>
            <person name="Qian P.Y."/>
        </authorList>
    </citation>
    <scope>NUCLEOTIDE SEQUENCE</scope>
    <source>
        <strain evidence="7">P08H-3</strain>
    </source>
</reference>
<dbReference type="PRINTS" id="PR00722">
    <property type="entry name" value="CHYMOTRYPSIN"/>
</dbReference>
<feature type="non-terminal residue" evidence="7">
    <location>
        <position position="342"/>
    </location>
</feature>
<dbReference type="EMBL" id="JAODUP010000014">
    <property type="protein sequence ID" value="KAK2168751.1"/>
    <property type="molecule type" value="Genomic_DNA"/>
</dbReference>
<organism evidence="7 8">
    <name type="scientific">Paralvinella palmiformis</name>
    <dbReference type="NCBI Taxonomy" id="53620"/>
    <lineage>
        <taxon>Eukaryota</taxon>
        <taxon>Metazoa</taxon>
        <taxon>Spiralia</taxon>
        <taxon>Lophotrochozoa</taxon>
        <taxon>Annelida</taxon>
        <taxon>Polychaeta</taxon>
        <taxon>Sedentaria</taxon>
        <taxon>Canalipalpata</taxon>
        <taxon>Terebellida</taxon>
        <taxon>Terebelliformia</taxon>
        <taxon>Alvinellidae</taxon>
        <taxon>Paralvinella</taxon>
    </lineage>
</organism>
<name>A0AAD9KCE6_9ANNE</name>
<dbReference type="CDD" id="cd00190">
    <property type="entry name" value="Tryp_SPc"/>
    <property type="match status" value="1"/>
</dbReference>
<dbReference type="InterPro" id="IPR001314">
    <property type="entry name" value="Peptidase_S1A"/>
</dbReference>
<dbReference type="PROSITE" id="PS00134">
    <property type="entry name" value="TRYPSIN_HIS"/>
    <property type="match status" value="1"/>
</dbReference>
<keyword evidence="2 5" id="KW-0378">Hydrolase</keyword>
<dbReference type="Pfam" id="PF00089">
    <property type="entry name" value="Trypsin"/>
    <property type="match status" value="1"/>
</dbReference>
<dbReference type="Gene3D" id="2.40.10.10">
    <property type="entry name" value="Trypsin-like serine proteases"/>
    <property type="match status" value="1"/>
</dbReference>
<feature type="domain" description="Peptidase S1" evidence="6">
    <location>
        <begin position="110"/>
        <end position="340"/>
    </location>
</feature>
<keyword evidence="8" id="KW-1185">Reference proteome</keyword>
<dbReference type="InterPro" id="IPR009003">
    <property type="entry name" value="Peptidase_S1_PA"/>
</dbReference>
<keyword evidence="1 5" id="KW-0645">Protease</keyword>
<dbReference type="InterPro" id="IPR043504">
    <property type="entry name" value="Peptidase_S1_PA_chymotrypsin"/>
</dbReference>